<organism evidence="6 7">
    <name type="scientific">Pseudarthrobacter siccitolerans</name>
    <dbReference type="NCBI Taxonomy" id="861266"/>
    <lineage>
        <taxon>Bacteria</taxon>
        <taxon>Bacillati</taxon>
        <taxon>Actinomycetota</taxon>
        <taxon>Actinomycetes</taxon>
        <taxon>Micrococcales</taxon>
        <taxon>Micrococcaceae</taxon>
        <taxon>Pseudarthrobacter</taxon>
    </lineage>
</organism>
<dbReference type="InterPro" id="IPR036388">
    <property type="entry name" value="WH-like_DNA-bd_sf"/>
</dbReference>
<dbReference type="InterPro" id="IPR050707">
    <property type="entry name" value="HTH_MetabolicPath_Reg"/>
</dbReference>
<dbReference type="RefSeq" id="WP_306636025.1">
    <property type="nucleotide sequence ID" value="NZ_JAUSXB010000001.1"/>
</dbReference>
<dbReference type="GO" id="GO:0003677">
    <property type="term" value="F:DNA binding"/>
    <property type="evidence" value="ECO:0007669"/>
    <property type="project" value="UniProtKB-KW"/>
</dbReference>
<dbReference type="Gene3D" id="1.10.10.10">
    <property type="entry name" value="Winged helix-like DNA-binding domain superfamily/Winged helix DNA-binding domain"/>
    <property type="match status" value="1"/>
</dbReference>
<proteinExistence type="predicted"/>
<evidence type="ECO:0000313" key="6">
    <source>
        <dbReference type="EMBL" id="MDQ0674445.1"/>
    </source>
</evidence>
<dbReference type="PANTHER" id="PTHR30136">
    <property type="entry name" value="HELIX-TURN-HELIX TRANSCRIPTIONAL REGULATOR, ICLR FAMILY"/>
    <property type="match status" value="1"/>
</dbReference>
<keyword evidence="1" id="KW-0805">Transcription regulation</keyword>
<dbReference type="InterPro" id="IPR036390">
    <property type="entry name" value="WH_DNA-bd_sf"/>
</dbReference>
<dbReference type="Gene3D" id="3.30.450.40">
    <property type="match status" value="1"/>
</dbReference>
<dbReference type="PROSITE" id="PS51077">
    <property type="entry name" value="HTH_ICLR"/>
    <property type="match status" value="1"/>
</dbReference>
<evidence type="ECO:0000256" key="1">
    <source>
        <dbReference type="ARBA" id="ARBA00023015"/>
    </source>
</evidence>
<gene>
    <name evidence="6" type="ORF">QFZ36_002006</name>
</gene>
<dbReference type="Pfam" id="PF01614">
    <property type="entry name" value="IclR_C"/>
    <property type="match status" value="1"/>
</dbReference>
<evidence type="ECO:0000259" key="4">
    <source>
        <dbReference type="PROSITE" id="PS51077"/>
    </source>
</evidence>
<dbReference type="PANTHER" id="PTHR30136:SF24">
    <property type="entry name" value="HTH-TYPE TRANSCRIPTIONAL REPRESSOR ALLR"/>
    <property type="match status" value="1"/>
</dbReference>
<feature type="domain" description="HTH iclR-type" evidence="4">
    <location>
        <begin position="2"/>
        <end position="61"/>
    </location>
</feature>
<keyword evidence="7" id="KW-1185">Reference proteome</keyword>
<name>A0ABU0PKE0_9MICC</name>
<dbReference type="EMBL" id="JAUSXB010000001">
    <property type="protein sequence ID" value="MDQ0674445.1"/>
    <property type="molecule type" value="Genomic_DNA"/>
</dbReference>
<keyword evidence="3" id="KW-0804">Transcription</keyword>
<evidence type="ECO:0000256" key="3">
    <source>
        <dbReference type="ARBA" id="ARBA00023163"/>
    </source>
</evidence>
<dbReference type="InterPro" id="IPR014757">
    <property type="entry name" value="Tscrpt_reg_IclR_C"/>
</dbReference>
<dbReference type="Pfam" id="PF09339">
    <property type="entry name" value="HTH_IclR"/>
    <property type="match status" value="1"/>
</dbReference>
<dbReference type="InterPro" id="IPR029016">
    <property type="entry name" value="GAF-like_dom_sf"/>
</dbReference>
<reference evidence="6 7" key="1">
    <citation type="submission" date="2023-07" db="EMBL/GenBank/DDBJ databases">
        <title>Comparative genomics of wheat-associated soil bacteria to identify genetic determinants of phenazine resistance.</title>
        <authorList>
            <person name="Mouncey N."/>
        </authorList>
    </citation>
    <scope>NUCLEOTIDE SEQUENCE [LARGE SCALE GENOMIC DNA]</scope>
    <source>
        <strain evidence="6 7">W1I3</strain>
    </source>
</reference>
<accession>A0ABU0PKE0</accession>
<dbReference type="Proteomes" id="UP001236806">
    <property type="component" value="Unassembled WGS sequence"/>
</dbReference>
<dbReference type="SUPFAM" id="SSF46785">
    <property type="entry name" value="Winged helix' DNA-binding domain"/>
    <property type="match status" value="1"/>
</dbReference>
<dbReference type="InterPro" id="IPR011991">
    <property type="entry name" value="ArsR-like_HTH"/>
</dbReference>
<protein>
    <submittedName>
        <fullName evidence="6">DNA-binding IclR family transcriptional regulator</fullName>
    </submittedName>
</protein>
<evidence type="ECO:0000256" key="2">
    <source>
        <dbReference type="ARBA" id="ARBA00023125"/>
    </source>
</evidence>
<dbReference type="CDD" id="cd00090">
    <property type="entry name" value="HTH_ARSR"/>
    <property type="match status" value="1"/>
</dbReference>
<dbReference type="PROSITE" id="PS51078">
    <property type="entry name" value="ICLR_ED"/>
    <property type="match status" value="1"/>
</dbReference>
<evidence type="ECO:0000259" key="5">
    <source>
        <dbReference type="PROSITE" id="PS51078"/>
    </source>
</evidence>
<dbReference type="SUPFAM" id="SSF55781">
    <property type="entry name" value="GAF domain-like"/>
    <property type="match status" value="1"/>
</dbReference>
<comment type="caution">
    <text evidence="6">The sequence shown here is derived from an EMBL/GenBank/DDBJ whole genome shotgun (WGS) entry which is preliminary data.</text>
</comment>
<dbReference type="SMART" id="SM00346">
    <property type="entry name" value="HTH_ICLR"/>
    <property type="match status" value="1"/>
</dbReference>
<feature type="domain" description="IclR-ED" evidence="5">
    <location>
        <begin position="62"/>
        <end position="244"/>
    </location>
</feature>
<sequence length="244" mass="26647">MSQAVQRATEILEFLGEGPRSLSETAKRFNVHRSTVLRQLQTLEEAGFVLRRGNGHYSIGPTMIAIAQQALDSLDLRSVAHDEIRSLHARTGQTIHLAQLVESTVMYVDKVEGQDSVRMYSRIGKTVLPHVTGVGKAILSQLSESRRDSTLAGVEWKAFTPNTLATREALDEQLAVIKDQGWAIDNGEFEDFVNCIAVPITNSSASTVGAISLTAIKAVATVEDLMVHLDDIRSTAQTISRHLG</sequence>
<evidence type="ECO:0000313" key="7">
    <source>
        <dbReference type="Proteomes" id="UP001236806"/>
    </source>
</evidence>
<keyword evidence="2 6" id="KW-0238">DNA-binding</keyword>
<dbReference type="InterPro" id="IPR005471">
    <property type="entry name" value="Tscrpt_reg_IclR_N"/>
</dbReference>